<feature type="compositionally biased region" description="Polar residues" evidence="1">
    <location>
        <begin position="206"/>
        <end position="216"/>
    </location>
</feature>
<dbReference type="InterPro" id="IPR016181">
    <property type="entry name" value="Acyl_CoA_acyltransferase"/>
</dbReference>
<dbReference type="SUPFAM" id="SSF55729">
    <property type="entry name" value="Acyl-CoA N-acyltransferases (Nat)"/>
    <property type="match status" value="1"/>
</dbReference>
<reference evidence="3" key="1">
    <citation type="submission" date="2020-02" db="EMBL/GenBank/DDBJ databases">
        <authorList>
            <person name="Meier V. D."/>
        </authorList>
    </citation>
    <scope>NUCLEOTIDE SEQUENCE</scope>
    <source>
        <strain evidence="3">AVDCRST_MAG55</strain>
    </source>
</reference>
<gene>
    <name evidence="3" type="ORF">AVDCRST_MAG55-631</name>
</gene>
<organism evidence="3">
    <name type="scientific">uncultured Rubrobacteraceae bacterium</name>
    <dbReference type="NCBI Taxonomy" id="349277"/>
    <lineage>
        <taxon>Bacteria</taxon>
        <taxon>Bacillati</taxon>
        <taxon>Actinomycetota</taxon>
        <taxon>Rubrobacteria</taxon>
        <taxon>Rubrobacterales</taxon>
        <taxon>Rubrobacteraceae</taxon>
        <taxon>environmental samples</taxon>
    </lineage>
</organism>
<dbReference type="PANTHER" id="PTHR43792:SF16">
    <property type="entry name" value="N-ACETYLTRANSFERASE DOMAIN-CONTAINING PROTEIN"/>
    <property type="match status" value="1"/>
</dbReference>
<dbReference type="PROSITE" id="PS51186">
    <property type="entry name" value="GNAT"/>
    <property type="match status" value="1"/>
</dbReference>
<proteinExistence type="predicted"/>
<dbReference type="InterPro" id="IPR051531">
    <property type="entry name" value="N-acetyltransferase"/>
</dbReference>
<keyword evidence="3" id="KW-0808">Transferase</keyword>
<name>A0A6J4NXK4_9ACTN</name>
<accession>A0A6J4NXK4</accession>
<evidence type="ECO:0000313" key="3">
    <source>
        <dbReference type="EMBL" id="CAA9400666.1"/>
    </source>
</evidence>
<dbReference type="PANTHER" id="PTHR43792">
    <property type="entry name" value="GNAT FAMILY, PUTATIVE (AFU_ORTHOLOGUE AFUA_3G00765)-RELATED-RELATED"/>
    <property type="match status" value="1"/>
</dbReference>
<dbReference type="InterPro" id="IPR000182">
    <property type="entry name" value="GNAT_dom"/>
</dbReference>
<evidence type="ECO:0000256" key="1">
    <source>
        <dbReference type="SAM" id="MobiDB-lite"/>
    </source>
</evidence>
<dbReference type="Gene3D" id="3.40.630.30">
    <property type="match status" value="1"/>
</dbReference>
<feature type="region of interest" description="Disordered" evidence="1">
    <location>
        <begin position="181"/>
        <end position="216"/>
    </location>
</feature>
<evidence type="ECO:0000259" key="2">
    <source>
        <dbReference type="PROSITE" id="PS51186"/>
    </source>
</evidence>
<sequence>MQVFVETERLALRRFMEADVDHLFALHNDPDVMRSLNGGRPTPHEETEREYQERFRVDGYWAAVEKATGAFLGWFAFHPTQGRDLDEVELGYRLMRSAWGKGYATEGSRALIRKGFTELGVRRVWAQTMAVNLASRRVMEKAGLAYVRTLRLEWEAPLPGAGHGEVEYALTKADWEWRQAAVRGRPRTSTSDSALEPTATGAGEATSPNTTNRAAR</sequence>
<dbReference type="EMBL" id="CADCUZ010000028">
    <property type="protein sequence ID" value="CAA9400666.1"/>
    <property type="molecule type" value="Genomic_DNA"/>
</dbReference>
<protein>
    <submittedName>
        <fullName evidence="3">Acetyltransferase, GNAT family</fullName>
    </submittedName>
</protein>
<dbReference type="GO" id="GO:0016747">
    <property type="term" value="F:acyltransferase activity, transferring groups other than amino-acyl groups"/>
    <property type="evidence" value="ECO:0007669"/>
    <property type="project" value="InterPro"/>
</dbReference>
<feature type="domain" description="N-acetyltransferase" evidence="2">
    <location>
        <begin position="10"/>
        <end position="159"/>
    </location>
</feature>
<dbReference type="Pfam" id="PF13302">
    <property type="entry name" value="Acetyltransf_3"/>
    <property type="match status" value="1"/>
</dbReference>
<dbReference type="AlphaFoldDB" id="A0A6J4NXK4"/>